<dbReference type="GO" id="GO:0003677">
    <property type="term" value="F:DNA binding"/>
    <property type="evidence" value="ECO:0007669"/>
    <property type="project" value="UniProtKB-KW"/>
</dbReference>
<accession>A0A4U0FHI4</accession>
<gene>
    <name evidence="1" type="ORF">E5161_03655</name>
</gene>
<dbReference type="Gene3D" id="3.40.960.10">
    <property type="entry name" value="VSR Endonuclease"/>
    <property type="match status" value="1"/>
</dbReference>
<dbReference type="EMBL" id="SUPK01000001">
    <property type="protein sequence ID" value="TJY44486.1"/>
    <property type="molecule type" value="Genomic_DNA"/>
</dbReference>
<dbReference type="OrthoDB" id="2677830at2"/>
<reference evidence="1 2" key="1">
    <citation type="submission" date="2019-04" db="EMBL/GenBank/DDBJ databases">
        <title>Cohnella sp. nov., isolated from soil.</title>
        <authorList>
            <person name="Kim W."/>
        </authorList>
    </citation>
    <scope>NUCLEOTIDE SEQUENCE [LARGE SCALE GENOMIC DNA]</scope>
    <source>
        <strain evidence="1 2">CAU 1483</strain>
    </source>
</reference>
<evidence type="ECO:0000313" key="1">
    <source>
        <dbReference type="EMBL" id="TJY44486.1"/>
    </source>
</evidence>
<organism evidence="1 2">
    <name type="scientific">Cohnella pontilimi</name>
    <dbReference type="NCBI Taxonomy" id="2564100"/>
    <lineage>
        <taxon>Bacteria</taxon>
        <taxon>Bacillati</taxon>
        <taxon>Bacillota</taxon>
        <taxon>Bacilli</taxon>
        <taxon>Bacillales</taxon>
        <taxon>Paenibacillaceae</taxon>
        <taxon>Cohnella</taxon>
    </lineage>
</organism>
<comment type="caution">
    <text evidence="1">The sequence shown here is derived from an EMBL/GenBank/DDBJ whole genome shotgun (WGS) entry which is preliminary data.</text>
</comment>
<dbReference type="Proteomes" id="UP000309673">
    <property type="component" value="Unassembled WGS sequence"/>
</dbReference>
<sequence length="225" mass="26346">MGFEEQYSKWLESHMSRRTGESRRRLKEGHGYGEKLFLEQVWWPVVGNFDDLHPEYEFVDKDGSYYYLDFAYLRIPQPTAIEVDGFATHARDMDRWEFRKDRRRQNAIVLRNWNILRFSTDDLKDDLTYCRKTIAEMLGAWYGENAEDTSKLPLRKREILRLAVRVGNNDFGIADACACLGVGDRSARQLLHEMVDEGYLESASGTARIHRYRLAGNKTSGTQFR</sequence>
<protein>
    <submittedName>
        <fullName evidence="1">DNA-binding response regulator</fullName>
    </submittedName>
</protein>
<dbReference type="RefSeq" id="WP_136776295.1">
    <property type="nucleotide sequence ID" value="NZ_SUPK01000001.1"/>
</dbReference>
<keyword evidence="1" id="KW-0238">DNA-binding</keyword>
<proteinExistence type="predicted"/>
<evidence type="ECO:0000313" key="2">
    <source>
        <dbReference type="Proteomes" id="UP000309673"/>
    </source>
</evidence>
<dbReference type="InterPro" id="IPR036388">
    <property type="entry name" value="WH-like_DNA-bd_sf"/>
</dbReference>
<keyword evidence="2" id="KW-1185">Reference proteome</keyword>
<dbReference type="AlphaFoldDB" id="A0A4U0FHI4"/>
<name>A0A4U0FHI4_9BACL</name>
<dbReference type="Gene3D" id="1.10.10.10">
    <property type="entry name" value="Winged helix-like DNA-binding domain superfamily/Winged helix DNA-binding domain"/>
    <property type="match status" value="1"/>
</dbReference>